<dbReference type="AlphaFoldDB" id="A0A5B7JQQ9"/>
<dbReference type="EMBL" id="VSRR010101961">
    <property type="protein sequence ID" value="MPC95368.1"/>
    <property type="molecule type" value="Genomic_DNA"/>
</dbReference>
<accession>A0A5B7JQQ9</accession>
<gene>
    <name evidence="2" type="ORF">E2C01_090575</name>
</gene>
<evidence type="ECO:0000313" key="3">
    <source>
        <dbReference type="Proteomes" id="UP000324222"/>
    </source>
</evidence>
<keyword evidence="3" id="KW-1185">Reference proteome</keyword>
<dbReference type="Proteomes" id="UP000324222">
    <property type="component" value="Unassembled WGS sequence"/>
</dbReference>
<name>A0A5B7JQQ9_PORTR</name>
<protein>
    <submittedName>
        <fullName evidence="2">Uncharacterized protein</fullName>
    </submittedName>
</protein>
<organism evidence="2 3">
    <name type="scientific">Portunus trituberculatus</name>
    <name type="common">Swimming crab</name>
    <name type="synonym">Neptunus trituberculatus</name>
    <dbReference type="NCBI Taxonomy" id="210409"/>
    <lineage>
        <taxon>Eukaryota</taxon>
        <taxon>Metazoa</taxon>
        <taxon>Ecdysozoa</taxon>
        <taxon>Arthropoda</taxon>
        <taxon>Crustacea</taxon>
        <taxon>Multicrustacea</taxon>
        <taxon>Malacostraca</taxon>
        <taxon>Eumalacostraca</taxon>
        <taxon>Eucarida</taxon>
        <taxon>Decapoda</taxon>
        <taxon>Pleocyemata</taxon>
        <taxon>Brachyura</taxon>
        <taxon>Eubrachyura</taxon>
        <taxon>Portunoidea</taxon>
        <taxon>Portunidae</taxon>
        <taxon>Portuninae</taxon>
        <taxon>Portunus</taxon>
    </lineage>
</organism>
<reference evidence="2 3" key="1">
    <citation type="submission" date="2019-05" db="EMBL/GenBank/DDBJ databases">
        <title>Another draft genome of Portunus trituberculatus and its Hox gene families provides insights of decapod evolution.</title>
        <authorList>
            <person name="Jeong J.-H."/>
            <person name="Song I."/>
            <person name="Kim S."/>
            <person name="Choi T."/>
            <person name="Kim D."/>
            <person name="Ryu S."/>
            <person name="Kim W."/>
        </authorList>
    </citation>
    <scope>NUCLEOTIDE SEQUENCE [LARGE SCALE GENOMIC DNA]</scope>
    <source>
        <tissue evidence="2">Muscle</tissue>
    </source>
</reference>
<evidence type="ECO:0000256" key="1">
    <source>
        <dbReference type="SAM" id="MobiDB-lite"/>
    </source>
</evidence>
<feature type="region of interest" description="Disordered" evidence="1">
    <location>
        <begin position="1"/>
        <end position="65"/>
    </location>
</feature>
<evidence type="ECO:0000313" key="2">
    <source>
        <dbReference type="EMBL" id="MPC95368.1"/>
    </source>
</evidence>
<sequence>MLMSPFHHAGLAGFKSSRDHQPQHGGPNPAHLRRGADPDLHAHAPGLLSALPQLRHLQATRTTQQ</sequence>
<comment type="caution">
    <text evidence="2">The sequence shown here is derived from an EMBL/GenBank/DDBJ whole genome shotgun (WGS) entry which is preliminary data.</text>
</comment>
<proteinExistence type="predicted"/>